<gene>
    <name evidence="2" type="ORF">J2Z43_001973</name>
</gene>
<dbReference type="NCBIfam" id="TIGR02852">
    <property type="entry name" value="spore_dpaB"/>
    <property type="match status" value="1"/>
</dbReference>
<dbReference type="RefSeq" id="WP_024620228.1">
    <property type="nucleotide sequence ID" value="NZ_BAAACS010000011.1"/>
</dbReference>
<accession>A0ABS4ECB1</accession>
<dbReference type="InterPro" id="IPR036551">
    <property type="entry name" value="Flavin_trans-like"/>
</dbReference>
<dbReference type="InterPro" id="IPR014214">
    <property type="entry name" value="Dipicolinic_acid_synth_B"/>
</dbReference>
<organism evidence="2 3">
    <name type="scientific">Metaclostridioides mangenotii</name>
    <dbReference type="NCBI Taxonomy" id="1540"/>
    <lineage>
        <taxon>Bacteria</taxon>
        <taxon>Bacillati</taxon>
        <taxon>Bacillota</taxon>
        <taxon>Clostridia</taxon>
        <taxon>Peptostreptococcales</taxon>
        <taxon>Peptostreptococcaceae</taxon>
        <taxon>Metaclostridioides</taxon>
    </lineage>
</organism>
<dbReference type="Gene3D" id="3.40.50.1950">
    <property type="entry name" value="Flavin prenyltransferase-like"/>
    <property type="match status" value="1"/>
</dbReference>
<evidence type="ECO:0000313" key="3">
    <source>
        <dbReference type="Proteomes" id="UP000767291"/>
    </source>
</evidence>
<dbReference type="SUPFAM" id="SSF52507">
    <property type="entry name" value="Homo-oligomeric flavin-containing Cys decarboxylases, HFCD"/>
    <property type="match status" value="1"/>
</dbReference>
<comment type="caution">
    <text evidence="2">The sequence shown here is derived from an EMBL/GenBank/DDBJ whole genome shotgun (WGS) entry which is preliminary data.</text>
</comment>
<dbReference type="Proteomes" id="UP000767291">
    <property type="component" value="Unassembled WGS sequence"/>
</dbReference>
<protein>
    <submittedName>
        <fullName evidence="2">Dipicolinate synthase subunit B</fullName>
    </submittedName>
</protein>
<proteinExistence type="predicted"/>
<name>A0ABS4ECB1_9FIRM</name>
<dbReference type="EMBL" id="JAGGJX010000003">
    <property type="protein sequence ID" value="MBP1855578.1"/>
    <property type="molecule type" value="Genomic_DNA"/>
</dbReference>
<keyword evidence="3" id="KW-1185">Reference proteome</keyword>
<feature type="domain" description="Flavoprotein" evidence="1">
    <location>
        <begin position="5"/>
        <end position="174"/>
    </location>
</feature>
<reference evidence="2 3" key="1">
    <citation type="submission" date="2021-03" db="EMBL/GenBank/DDBJ databases">
        <title>Genomic Encyclopedia of Type Strains, Phase IV (KMG-IV): sequencing the most valuable type-strain genomes for metagenomic binning, comparative biology and taxonomic classification.</title>
        <authorList>
            <person name="Goeker M."/>
        </authorList>
    </citation>
    <scope>NUCLEOTIDE SEQUENCE [LARGE SCALE GENOMIC DNA]</scope>
    <source>
        <strain evidence="2 3">DSM 1289</strain>
    </source>
</reference>
<evidence type="ECO:0000259" key="1">
    <source>
        <dbReference type="Pfam" id="PF02441"/>
    </source>
</evidence>
<dbReference type="Pfam" id="PF02441">
    <property type="entry name" value="Flavoprotein"/>
    <property type="match status" value="1"/>
</dbReference>
<dbReference type="NCBIfam" id="NF006161">
    <property type="entry name" value="PRK08305.1"/>
    <property type="match status" value="1"/>
</dbReference>
<sequence>MLTGKKIGFGITGSFCTIKEILEPMRTLVELNAKVYPIVTDIVYNSSSRFHDRDEFLGELKSITGNDVIYSIDEAEIFGPIMPLDMMVVAPMTGNSMAKLAYGITDTAVLMAAKATLRNKNSLVIAPCTNDALGMNGINIMKLINTEHIYFVPFGQDNPVSKPSSMTANLDKLVETIELAFDKTQIQPLIIENFKK</sequence>
<evidence type="ECO:0000313" key="2">
    <source>
        <dbReference type="EMBL" id="MBP1855578.1"/>
    </source>
</evidence>
<dbReference type="InterPro" id="IPR003382">
    <property type="entry name" value="Flavoprotein"/>
</dbReference>